<organism evidence="10 11">
    <name type="scientific">Deinobacterium chartae</name>
    <dbReference type="NCBI Taxonomy" id="521158"/>
    <lineage>
        <taxon>Bacteria</taxon>
        <taxon>Thermotogati</taxon>
        <taxon>Deinococcota</taxon>
        <taxon>Deinococci</taxon>
        <taxon>Deinococcales</taxon>
        <taxon>Deinococcaceae</taxon>
        <taxon>Deinobacterium</taxon>
    </lineage>
</organism>
<dbReference type="NCBIfam" id="TIGR00546">
    <property type="entry name" value="lnt"/>
    <property type="match status" value="1"/>
</dbReference>
<dbReference type="UniPathway" id="UPA00666"/>
<dbReference type="Pfam" id="PF20154">
    <property type="entry name" value="LNT_N"/>
    <property type="match status" value="1"/>
</dbReference>
<dbReference type="Gene3D" id="3.60.110.10">
    <property type="entry name" value="Carbon-nitrogen hydrolase"/>
    <property type="match status" value="1"/>
</dbReference>
<gene>
    <name evidence="8" type="primary">lnt</name>
    <name evidence="10" type="ORF">HNR42_000139</name>
</gene>
<dbReference type="GO" id="GO:0016410">
    <property type="term" value="F:N-acyltransferase activity"/>
    <property type="evidence" value="ECO:0007669"/>
    <property type="project" value="UniProtKB-UniRule"/>
</dbReference>
<comment type="caution">
    <text evidence="10">The sequence shown here is derived from an EMBL/GenBank/DDBJ whole genome shotgun (WGS) entry which is preliminary data.</text>
</comment>
<dbReference type="InterPro" id="IPR004563">
    <property type="entry name" value="Apolipo_AcylTrfase"/>
</dbReference>
<evidence type="ECO:0000256" key="1">
    <source>
        <dbReference type="ARBA" id="ARBA00004651"/>
    </source>
</evidence>
<feature type="transmembrane region" description="Helical" evidence="8">
    <location>
        <begin position="73"/>
        <end position="98"/>
    </location>
</feature>
<sequence>MRLLRPLLTGLLMAACTVPFGWSFLLPLPLALFFDHLAQAPSARRAARRALWTGTAFFALHLIWLPLSFSQLFGAWFAFLFPLLWLIEGAMWALLAWLVALSTSRPARRIWLLAFGWILMEWLRHLGPLAFPWGTLGYALLPTPLIQTADLGGVLLSSLLVTLLAAALVRAARGELRPLALTVLLWGGGLAYGLTRRPAEGTPKTALLVQGNIDPLGKAQATVRPLPTYLALSERARPGQLVIWPESAVAEWELGPSAPTPLISGVGVQGAFDPLTGQIYNANRVLAWDGRSVSKYDKSYLVPFGERFPLRHEADFIYDPIFKAMGFPPLEGYRPDSSFHPLELRGERYAAYVCYESVFPEVVRSMVAGGADVLVNVSNDGWYRVGSGIEQHFQMGRVRAIETRRYLLRAGNIGVTAVIDDLGEVRSRLPLNVPDTLEAAYLPLQGQTPFVRFGDAPVVIVSVLGIGVTLLRRRRYDF</sequence>
<feature type="transmembrane region" description="Helical" evidence="8">
    <location>
        <begin position="110"/>
        <end position="131"/>
    </location>
</feature>
<dbReference type="PANTHER" id="PTHR38686">
    <property type="entry name" value="APOLIPOPROTEIN N-ACYLTRANSFERASE"/>
    <property type="match status" value="1"/>
</dbReference>
<feature type="transmembrane region" description="Helical" evidence="8">
    <location>
        <begin position="12"/>
        <end position="34"/>
    </location>
</feature>
<evidence type="ECO:0000256" key="5">
    <source>
        <dbReference type="ARBA" id="ARBA00022989"/>
    </source>
</evidence>
<keyword evidence="2 8" id="KW-1003">Cell membrane</keyword>
<dbReference type="PROSITE" id="PS51257">
    <property type="entry name" value="PROKAR_LIPOPROTEIN"/>
    <property type="match status" value="1"/>
</dbReference>
<keyword evidence="11" id="KW-1185">Reference proteome</keyword>
<dbReference type="PANTHER" id="PTHR38686:SF1">
    <property type="entry name" value="APOLIPOPROTEIN N-ACYLTRANSFERASE"/>
    <property type="match status" value="1"/>
</dbReference>
<dbReference type="Proteomes" id="UP000569951">
    <property type="component" value="Unassembled WGS sequence"/>
</dbReference>
<evidence type="ECO:0000256" key="2">
    <source>
        <dbReference type="ARBA" id="ARBA00022475"/>
    </source>
</evidence>
<keyword evidence="7 8" id="KW-0012">Acyltransferase</keyword>
<name>A0A841HTP6_9DEIO</name>
<dbReference type="CDD" id="cd07571">
    <property type="entry name" value="ALP_N-acyl_transferase"/>
    <property type="match status" value="1"/>
</dbReference>
<keyword evidence="3 8" id="KW-0808">Transferase</keyword>
<evidence type="ECO:0000256" key="6">
    <source>
        <dbReference type="ARBA" id="ARBA00023136"/>
    </source>
</evidence>
<dbReference type="HAMAP" id="MF_01148">
    <property type="entry name" value="Lnt"/>
    <property type="match status" value="1"/>
</dbReference>
<feature type="transmembrane region" description="Helical" evidence="8">
    <location>
        <begin position="450"/>
        <end position="471"/>
    </location>
</feature>
<comment type="catalytic activity">
    <reaction evidence="8">
        <text>N-terminal S-1,2-diacyl-sn-glyceryl-L-cysteinyl-[lipoprotein] + a glycerophospholipid = N-acyl-S-1,2-diacyl-sn-glyceryl-L-cysteinyl-[lipoprotein] + a 2-acyl-sn-glycero-3-phospholipid + H(+)</text>
        <dbReference type="Rhea" id="RHEA:48228"/>
        <dbReference type="Rhea" id="RHEA-COMP:14681"/>
        <dbReference type="Rhea" id="RHEA-COMP:14684"/>
        <dbReference type="ChEBI" id="CHEBI:15378"/>
        <dbReference type="ChEBI" id="CHEBI:136912"/>
        <dbReference type="ChEBI" id="CHEBI:140656"/>
        <dbReference type="ChEBI" id="CHEBI:140657"/>
        <dbReference type="ChEBI" id="CHEBI:140660"/>
        <dbReference type="EC" id="2.3.1.269"/>
    </reaction>
</comment>
<keyword evidence="5 8" id="KW-1133">Transmembrane helix</keyword>
<evidence type="ECO:0000313" key="10">
    <source>
        <dbReference type="EMBL" id="MBB6096727.1"/>
    </source>
</evidence>
<reference evidence="10 11" key="1">
    <citation type="submission" date="2020-08" db="EMBL/GenBank/DDBJ databases">
        <title>Genomic Encyclopedia of Type Strains, Phase IV (KMG-IV): sequencing the most valuable type-strain genomes for metagenomic binning, comparative biology and taxonomic classification.</title>
        <authorList>
            <person name="Goeker M."/>
        </authorList>
    </citation>
    <scope>NUCLEOTIDE SEQUENCE [LARGE SCALE GENOMIC DNA]</scope>
    <source>
        <strain evidence="10 11">DSM 21458</strain>
    </source>
</reference>
<dbReference type="PROSITE" id="PS50263">
    <property type="entry name" value="CN_HYDROLASE"/>
    <property type="match status" value="1"/>
</dbReference>
<feature type="transmembrane region" description="Helical" evidence="8">
    <location>
        <begin position="151"/>
        <end position="169"/>
    </location>
</feature>
<proteinExistence type="inferred from homology"/>
<evidence type="ECO:0000313" key="11">
    <source>
        <dbReference type="Proteomes" id="UP000569951"/>
    </source>
</evidence>
<dbReference type="InterPro" id="IPR036526">
    <property type="entry name" value="C-N_Hydrolase_sf"/>
</dbReference>
<dbReference type="EMBL" id="JACHHG010000001">
    <property type="protein sequence ID" value="MBB6096727.1"/>
    <property type="molecule type" value="Genomic_DNA"/>
</dbReference>
<feature type="transmembrane region" description="Helical" evidence="8">
    <location>
        <begin position="46"/>
        <end position="67"/>
    </location>
</feature>
<evidence type="ECO:0000256" key="8">
    <source>
        <dbReference type="HAMAP-Rule" id="MF_01148"/>
    </source>
</evidence>
<evidence type="ECO:0000256" key="7">
    <source>
        <dbReference type="ARBA" id="ARBA00023315"/>
    </source>
</evidence>
<comment type="function">
    <text evidence="8">Catalyzes the phospholipid dependent N-acylation of the N-terminal cysteine of apolipoprotein, the last step in lipoprotein maturation.</text>
</comment>
<evidence type="ECO:0000256" key="4">
    <source>
        <dbReference type="ARBA" id="ARBA00022692"/>
    </source>
</evidence>
<accession>A0A841HTP6</accession>
<dbReference type="AlphaFoldDB" id="A0A841HTP6"/>
<comment type="pathway">
    <text evidence="8">Protein modification; lipoprotein biosynthesis (N-acyl transfer).</text>
</comment>
<comment type="subcellular location">
    <subcellularLocation>
        <location evidence="1 8">Cell membrane</location>
        <topology evidence="1 8">Multi-pass membrane protein</topology>
    </subcellularLocation>
</comment>
<dbReference type="GO" id="GO:0042158">
    <property type="term" value="P:lipoprotein biosynthetic process"/>
    <property type="evidence" value="ECO:0007669"/>
    <property type="project" value="UniProtKB-UniRule"/>
</dbReference>
<dbReference type="InterPro" id="IPR003010">
    <property type="entry name" value="C-N_Hydrolase"/>
</dbReference>
<evidence type="ECO:0000259" key="9">
    <source>
        <dbReference type="PROSITE" id="PS50263"/>
    </source>
</evidence>
<comment type="similarity">
    <text evidence="8">Belongs to the CN hydrolase family. Apolipoprotein N-acyltransferase subfamily.</text>
</comment>
<dbReference type="GO" id="GO:0005886">
    <property type="term" value="C:plasma membrane"/>
    <property type="evidence" value="ECO:0007669"/>
    <property type="project" value="UniProtKB-SubCell"/>
</dbReference>
<feature type="transmembrane region" description="Helical" evidence="8">
    <location>
        <begin position="176"/>
        <end position="194"/>
    </location>
</feature>
<protein>
    <recommendedName>
        <fullName evidence="8">Apolipoprotein N-acyltransferase</fullName>
        <shortName evidence="8">ALP N-acyltransferase</shortName>
        <ecNumber evidence="8">2.3.1.269</ecNumber>
    </recommendedName>
</protein>
<keyword evidence="10" id="KW-0449">Lipoprotein</keyword>
<keyword evidence="6 8" id="KW-0472">Membrane</keyword>
<dbReference type="SUPFAM" id="SSF56317">
    <property type="entry name" value="Carbon-nitrogen hydrolase"/>
    <property type="match status" value="1"/>
</dbReference>
<evidence type="ECO:0000256" key="3">
    <source>
        <dbReference type="ARBA" id="ARBA00022679"/>
    </source>
</evidence>
<dbReference type="EC" id="2.3.1.269" evidence="8"/>
<dbReference type="InterPro" id="IPR045378">
    <property type="entry name" value="LNT_N"/>
</dbReference>
<dbReference type="RefSeq" id="WP_183983479.1">
    <property type="nucleotide sequence ID" value="NZ_JACHHG010000001.1"/>
</dbReference>
<dbReference type="Pfam" id="PF00795">
    <property type="entry name" value="CN_hydrolase"/>
    <property type="match status" value="1"/>
</dbReference>
<feature type="domain" description="CN hydrolase" evidence="9">
    <location>
        <begin position="209"/>
        <end position="444"/>
    </location>
</feature>
<keyword evidence="4 8" id="KW-0812">Transmembrane</keyword>